<evidence type="ECO:0000313" key="8">
    <source>
        <dbReference type="EMBL" id="QDU82701.1"/>
    </source>
</evidence>
<dbReference type="Proteomes" id="UP000317178">
    <property type="component" value="Chromosome"/>
</dbReference>
<feature type="domain" description="PhoU" evidence="7">
    <location>
        <begin position="435"/>
        <end position="522"/>
    </location>
</feature>
<dbReference type="AlphaFoldDB" id="A0A518CU12"/>
<evidence type="ECO:0000256" key="2">
    <source>
        <dbReference type="ARBA" id="ARBA00022475"/>
    </source>
</evidence>
<evidence type="ECO:0000256" key="1">
    <source>
        <dbReference type="ARBA" id="ARBA00004651"/>
    </source>
</evidence>
<feature type="transmembrane region" description="Helical" evidence="6">
    <location>
        <begin position="262"/>
        <end position="288"/>
    </location>
</feature>
<dbReference type="SUPFAM" id="SSF109755">
    <property type="entry name" value="PhoU-like"/>
    <property type="match status" value="1"/>
</dbReference>
<evidence type="ECO:0000256" key="6">
    <source>
        <dbReference type="SAM" id="Phobius"/>
    </source>
</evidence>
<evidence type="ECO:0000259" key="7">
    <source>
        <dbReference type="Pfam" id="PF01895"/>
    </source>
</evidence>
<dbReference type="InterPro" id="IPR004633">
    <property type="entry name" value="NaPi_cotrn-rel/YqeW-like"/>
</dbReference>
<keyword evidence="5 6" id="KW-0472">Membrane</keyword>
<dbReference type="EMBL" id="CP036281">
    <property type="protein sequence ID" value="QDU82701.1"/>
    <property type="molecule type" value="Genomic_DNA"/>
</dbReference>
<dbReference type="InterPro" id="IPR003841">
    <property type="entry name" value="Na/Pi_transpt"/>
</dbReference>
<feature type="transmembrane region" description="Helical" evidence="6">
    <location>
        <begin position="164"/>
        <end position="186"/>
    </location>
</feature>
<dbReference type="GO" id="GO:0005886">
    <property type="term" value="C:plasma membrane"/>
    <property type="evidence" value="ECO:0007669"/>
    <property type="project" value="UniProtKB-SubCell"/>
</dbReference>
<dbReference type="NCBIfam" id="TIGR00704">
    <property type="entry name" value="NaPi_cotrn_rel"/>
    <property type="match status" value="1"/>
</dbReference>
<dbReference type="Gene3D" id="1.20.58.220">
    <property type="entry name" value="Phosphate transport system protein phou homolog 2, domain 2"/>
    <property type="match status" value="1"/>
</dbReference>
<dbReference type="PANTHER" id="PTHR10010:SF46">
    <property type="entry name" value="SODIUM-DEPENDENT PHOSPHATE TRANSPORT PROTEIN 2B"/>
    <property type="match status" value="1"/>
</dbReference>
<feature type="transmembrane region" description="Helical" evidence="6">
    <location>
        <begin position="131"/>
        <end position="158"/>
    </location>
</feature>
<dbReference type="NCBIfam" id="NF037997">
    <property type="entry name" value="Na_Pi_symport"/>
    <property type="match status" value="1"/>
</dbReference>
<feature type="transmembrane region" description="Helical" evidence="6">
    <location>
        <begin position="84"/>
        <end position="102"/>
    </location>
</feature>
<organism evidence="8 9">
    <name type="scientific">Polystyrenella longa</name>
    <dbReference type="NCBI Taxonomy" id="2528007"/>
    <lineage>
        <taxon>Bacteria</taxon>
        <taxon>Pseudomonadati</taxon>
        <taxon>Planctomycetota</taxon>
        <taxon>Planctomycetia</taxon>
        <taxon>Planctomycetales</taxon>
        <taxon>Planctomycetaceae</taxon>
        <taxon>Polystyrenella</taxon>
    </lineage>
</organism>
<feature type="transmembrane region" description="Helical" evidence="6">
    <location>
        <begin position="329"/>
        <end position="351"/>
    </location>
</feature>
<feature type="transmembrane region" description="Helical" evidence="6">
    <location>
        <begin position="215"/>
        <end position="233"/>
    </location>
</feature>
<keyword evidence="9" id="KW-1185">Reference proteome</keyword>
<name>A0A518CU12_9PLAN</name>
<protein>
    <submittedName>
        <fullName evidence="8">Na+/Pi-cotransporter</fullName>
    </submittedName>
</protein>
<feature type="transmembrane region" description="Helical" evidence="6">
    <location>
        <begin position="193"/>
        <end position="209"/>
    </location>
</feature>
<keyword evidence="2" id="KW-1003">Cell membrane</keyword>
<sequence>MNITSFLVFFFVAISQIGESAVPLIAAETSFVEVAVESNSLMLAQAEAEVPALNVVEVDDDEINGEIPDPAPAKEEKKKKPDEFPLTSLIFTLVGGLGIFLYGMKNMSEGMQAVAGNSLRNLINKVTNNRIVAASVGTLVTMIVQSSSVTTVMVVGFVNSGLMNLTQAIGVIMGANIGTTVTGWILALKIGKYGLPILGFAVFAYLFSNKDRTRYIAMSLMGMGMVFFGLELMKDACGTIEDTPQFQAWFDRFTADDFGGMVMCMLVGCITTMVVQSSSATLGITIALAVEGSIGYETAAALVLGENVGTTITALMASLNATTNARRAAYFHAIFNLAGVCWIALIFRQYVQFIPWLVDVDLTSETGMTSAIATTHSVFNIVNTLIFLPFVPMFANLLMKLIPDSTIKETPHLTSLDIRMLETPTIAIEQSRHEIIHMGEGCQKMMTWLRELLQQKELDKDLVQKFYHREEVLDKIQDEITAFMTDLLAGNVPHEVINEGRMQLRMADELESVSDYIRSILKFHQKLIKQGHGFDEQHLNKLLKLHDEVQSYVDFVIESYKQGQYDILSKSQIQSRLLKQNLKTLRKQHMEYLTEEKVEPFMNVAYMSTLNSYTRVRDHIINVTEAMAGEK</sequence>
<feature type="transmembrane region" description="Helical" evidence="6">
    <location>
        <begin position="371"/>
        <end position="391"/>
    </location>
</feature>
<gene>
    <name evidence="8" type="ORF">Pla110_44630</name>
</gene>
<evidence type="ECO:0000313" key="9">
    <source>
        <dbReference type="Proteomes" id="UP000317178"/>
    </source>
</evidence>
<dbReference type="Pfam" id="PF02690">
    <property type="entry name" value="Na_Pi_cotrans"/>
    <property type="match status" value="2"/>
</dbReference>
<evidence type="ECO:0000256" key="4">
    <source>
        <dbReference type="ARBA" id="ARBA00022989"/>
    </source>
</evidence>
<accession>A0A518CU12</accession>
<keyword evidence="4 6" id="KW-1133">Transmembrane helix</keyword>
<dbReference type="KEGG" id="plon:Pla110_44630"/>
<feature type="transmembrane region" description="Helical" evidence="6">
    <location>
        <begin position="294"/>
        <end position="317"/>
    </location>
</feature>
<dbReference type="InterPro" id="IPR026022">
    <property type="entry name" value="PhoU_dom"/>
</dbReference>
<evidence type="ECO:0000256" key="3">
    <source>
        <dbReference type="ARBA" id="ARBA00022692"/>
    </source>
</evidence>
<dbReference type="GO" id="GO:0005436">
    <property type="term" value="F:sodium:phosphate symporter activity"/>
    <property type="evidence" value="ECO:0007669"/>
    <property type="project" value="InterPro"/>
</dbReference>
<proteinExistence type="predicted"/>
<evidence type="ECO:0000256" key="5">
    <source>
        <dbReference type="ARBA" id="ARBA00023136"/>
    </source>
</evidence>
<reference evidence="8 9" key="1">
    <citation type="submission" date="2019-02" db="EMBL/GenBank/DDBJ databases">
        <title>Deep-cultivation of Planctomycetes and their phenomic and genomic characterization uncovers novel biology.</title>
        <authorList>
            <person name="Wiegand S."/>
            <person name="Jogler M."/>
            <person name="Boedeker C."/>
            <person name="Pinto D."/>
            <person name="Vollmers J."/>
            <person name="Rivas-Marin E."/>
            <person name="Kohn T."/>
            <person name="Peeters S.H."/>
            <person name="Heuer A."/>
            <person name="Rast P."/>
            <person name="Oberbeckmann S."/>
            <person name="Bunk B."/>
            <person name="Jeske O."/>
            <person name="Meyerdierks A."/>
            <person name="Storesund J.E."/>
            <person name="Kallscheuer N."/>
            <person name="Luecker S."/>
            <person name="Lage O.M."/>
            <person name="Pohl T."/>
            <person name="Merkel B.J."/>
            <person name="Hornburger P."/>
            <person name="Mueller R.-W."/>
            <person name="Bruemmer F."/>
            <person name="Labrenz M."/>
            <person name="Spormann A.M."/>
            <person name="Op den Camp H."/>
            <person name="Overmann J."/>
            <person name="Amann R."/>
            <person name="Jetten M.S.M."/>
            <person name="Mascher T."/>
            <person name="Medema M.H."/>
            <person name="Devos D.P."/>
            <person name="Kaster A.-K."/>
            <person name="Ovreas L."/>
            <person name="Rohde M."/>
            <person name="Galperin M.Y."/>
            <person name="Jogler C."/>
        </authorList>
    </citation>
    <scope>NUCLEOTIDE SEQUENCE [LARGE SCALE GENOMIC DNA]</scope>
    <source>
        <strain evidence="8 9">Pla110</strain>
    </source>
</reference>
<comment type="subcellular location">
    <subcellularLocation>
        <location evidence="1">Cell membrane</location>
        <topology evidence="1">Multi-pass membrane protein</topology>
    </subcellularLocation>
</comment>
<dbReference type="GO" id="GO:0044341">
    <property type="term" value="P:sodium-dependent phosphate transport"/>
    <property type="evidence" value="ECO:0007669"/>
    <property type="project" value="InterPro"/>
</dbReference>
<dbReference type="PANTHER" id="PTHR10010">
    <property type="entry name" value="SOLUTE CARRIER FAMILY 34 SODIUM PHOSPHATE , MEMBER 2-RELATED"/>
    <property type="match status" value="1"/>
</dbReference>
<dbReference type="InterPro" id="IPR038078">
    <property type="entry name" value="PhoU-like_sf"/>
</dbReference>
<dbReference type="Pfam" id="PF01895">
    <property type="entry name" value="PhoU"/>
    <property type="match status" value="1"/>
</dbReference>
<keyword evidence="3 6" id="KW-0812">Transmembrane</keyword>
<dbReference type="RefSeq" id="WP_231742743.1">
    <property type="nucleotide sequence ID" value="NZ_CP036281.1"/>
</dbReference>